<dbReference type="InterPro" id="IPR027417">
    <property type="entry name" value="P-loop_NTPase"/>
</dbReference>
<dbReference type="InterPro" id="IPR031350">
    <property type="entry name" value="Goodbye_dom"/>
</dbReference>
<dbReference type="EMBL" id="JOWA01000099">
    <property type="protein sequence ID" value="KEZ42516.1"/>
    <property type="molecule type" value="Genomic_DNA"/>
</dbReference>
<feature type="compositionally biased region" description="Basic and acidic residues" evidence="2">
    <location>
        <begin position="1049"/>
        <end position="1068"/>
    </location>
</feature>
<feature type="compositionally biased region" description="Acidic residues" evidence="2">
    <location>
        <begin position="674"/>
        <end position="685"/>
    </location>
</feature>
<keyword evidence="1" id="KW-0677">Repeat</keyword>
<organism evidence="5 6">
    <name type="scientific">Pseudallescheria apiosperma</name>
    <name type="common">Scedosporium apiospermum</name>
    <dbReference type="NCBI Taxonomy" id="563466"/>
    <lineage>
        <taxon>Eukaryota</taxon>
        <taxon>Fungi</taxon>
        <taxon>Dikarya</taxon>
        <taxon>Ascomycota</taxon>
        <taxon>Pezizomycotina</taxon>
        <taxon>Sordariomycetes</taxon>
        <taxon>Hypocreomycetidae</taxon>
        <taxon>Microascales</taxon>
        <taxon>Microascaceae</taxon>
        <taxon>Scedosporium</taxon>
    </lineage>
</organism>
<dbReference type="Proteomes" id="UP000028545">
    <property type="component" value="Unassembled WGS sequence"/>
</dbReference>
<dbReference type="SUPFAM" id="SSF52540">
    <property type="entry name" value="P-loop containing nucleoside triphosphate hydrolases"/>
    <property type="match status" value="1"/>
</dbReference>
<evidence type="ECO:0000259" key="3">
    <source>
        <dbReference type="Pfam" id="PF17109"/>
    </source>
</evidence>
<accession>A0A084G5A4</accession>
<evidence type="ECO:0000256" key="1">
    <source>
        <dbReference type="ARBA" id="ARBA00022737"/>
    </source>
</evidence>
<evidence type="ECO:0000256" key="2">
    <source>
        <dbReference type="SAM" id="MobiDB-lite"/>
    </source>
</evidence>
<evidence type="ECO:0000259" key="4">
    <source>
        <dbReference type="Pfam" id="PF24883"/>
    </source>
</evidence>
<dbReference type="OMA" id="IVGFDLQ"/>
<protein>
    <submittedName>
        <fullName evidence="5">Uncharacterized protein</fullName>
    </submittedName>
</protein>
<feature type="region of interest" description="Disordered" evidence="2">
    <location>
        <begin position="1014"/>
        <end position="1068"/>
    </location>
</feature>
<feature type="compositionally biased region" description="Basic and acidic residues" evidence="2">
    <location>
        <begin position="1427"/>
        <end position="1439"/>
    </location>
</feature>
<dbReference type="Pfam" id="PF17109">
    <property type="entry name" value="Goodbye"/>
    <property type="match status" value="1"/>
</dbReference>
<keyword evidence="6" id="KW-1185">Reference proteome</keyword>
<dbReference type="InterPro" id="IPR056884">
    <property type="entry name" value="NPHP3-like_N"/>
</dbReference>
<name>A0A084G5A4_PSEDA</name>
<dbReference type="Pfam" id="PF24883">
    <property type="entry name" value="NPHP3_N"/>
    <property type="match status" value="1"/>
</dbReference>
<evidence type="ECO:0000313" key="6">
    <source>
        <dbReference type="Proteomes" id="UP000028545"/>
    </source>
</evidence>
<feature type="domain" description="Nephrocystin 3-like N-terminal" evidence="4">
    <location>
        <begin position="331"/>
        <end position="504"/>
    </location>
</feature>
<evidence type="ECO:0000313" key="5">
    <source>
        <dbReference type="EMBL" id="KEZ42516.1"/>
    </source>
</evidence>
<feature type="region of interest" description="Disordered" evidence="2">
    <location>
        <begin position="1390"/>
        <end position="1441"/>
    </location>
</feature>
<feature type="domain" description="Fungal STAND N-terminal Goodbye" evidence="3">
    <location>
        <begin position="2"/>
        <end position="121"/>
    </location>
</feature>
<reference evidence="5 6" key="1">
    <citation type="journal article" date="2014" name="Genome Announc.">
        <title>Draft genome sequence of the pathogenic fungus Scedosporium apiospermum.</title>
        <authorList>
            <person name="Vandeputte P."/>
            <person name="Ghamrawi S."/>
            <person name="Rechenmann M."/>
            <person name="Iltis A."/>
            <person name="Giraud S."/>
            <person name="Fleury M."/>
            <person name="Thornton C."/>
            <person name="Delhaes L."/>
            <person name="Meyer W."/>
            <person name="Papon N."/>
            <person name="Bouchara J.P."/>
        </authorList>
    </citation>
    <scope>NUCLEOTIDE SEQUENCE [LARGE SCALE GENOMIC DNA]</scope>
    <source>
        <strain evidence="5 6">IHEM 14462</strain>
    </source>
</reference>
<dbReference type="KEGG" id="sapo:SAPIO_CDS5733"/>
<dbReference type="Gene3D" id="3.40.50.300">
    <property type="entry name" value="P-loop containing nucleotide triphosphate hydrolases"/>
    <property type="match status" value="1"/>
</dbReference>
<dbReference type="VEuPathDB" id="FungiDB:SAPIO_CDS5733"/>
<dbReference type="PANTHER" id="PTHR10039:SF17">
    <property type="entry name" value="FUNGAL STAND N-TERMINAL GOODBYE DOMAIN-CONTAINING PROTEIN-RELATED"/>
    <property type="match status" value="1"/>
</dbReference>
<dbReference type="GeneID" id="27724805"/>
<dbReference type="RefSeq" id="XP_016642315.1">
    <property type="nucleotide sequence ID" value="XM_016788000.1"/>
</dbReference>
<dbReference type="OrthoDB" id="448455at2759"/>
<comment type="caution">
    <text evidence="5">The sequence shown here is derived from an EMBL/GenBank/DDBJ whole genome shotgun (WGS) entry which is preliminary data.</text>
</comment>
<feature type="region of interest" description="Disordered" evidence="2">
    <location>
        <begin position="672"/>
        <end position="692"/>
    </location>
</feature>
<proteinExistence type="predicted"/>
<dbReference type="HOGENOM" id="CLU_002382_0_0_1"/>
<dbReference type="PANTHER" id="PTHR10039">
    <property type="entry name" value="AMELOGENIN"/>
    <property type="match status" value="1"/>
</dbReference>
<sequence>MWQEALIKYYEECGTDLRTIHPSRFTVAHIVAEQDHQLLLFNQFRHDKGKLDKLRTLISSNSEIIQGVATHIAEAASAAFPPSAAILTAFNYVLNASKAVSEDYDLIVSFFDIMNSFLERVSMLENRMPNEWQFKKFLVNVFSAMLTLSAIARKCRQKGRLSKWAKALIDGSDPKLKAAFDSLHMHLERFESATMIATLKQTIDTAKKVEGIGQDVRNIHAGVQQNLALSQQSYMVGLETKGFAKDAAFTSHEILTVVSRQEERGAEHAAGLQKVVRALNKMSGTMSGQDSRLVDAGARKSAAMRTLENRLSCNLDDRAQLTEIENVYVNGTYQWFREQEIYRDFECGNLPLVSISAAPGMGKSSLSYTVIRALQDEYIGDPTTSVAYFFFREDVDELTTASRMLRSCAVQVARQDVKYREEVLTDLQFEIRYPEDNNDELNNDHLRLWQRLYKKKFDKKSSRRLVLILDGVNEAKEDSRNYLEELFKEVCASKDLKIQILYTCDPGIFQIDSESIPVKNFHLTKEHLLPDIKTVILARLKSLSRLRKLSQRTKKKIVLRLTKQADTIRYIDHMLRRLNQIGREKAVLRELEALPTSTADLYRVLLADCQKSRSDQDIEVLRRFFAWLAYSKEPLSLGAANKLLHFIAKDNNISIDEELDHRCARLLRLSNSNETEENEDEDSDAESDKFDDDKINENEENYQEDLEVFLSFQERSLRSYFRPRTNASDDKLRSSRSLGHAMILEIIHSILTSEDEKPSFAQVDLSYYGVQFWIQHLLEIEPDDLTQDELVRTIDSICGILSNRGGSIRKMEEHLQYDLGVAPCSILGNTEESLGKALTCIQKWAVKATQLPSSSISGGTVAWMRPFARNPKAIHIKIADAHVSNWLASYDADWDYLIYRRFAFAHEALYLGRELPAVQQNESLRKYWETRGAEPNTHIFSKESFMAVSRAFLHIDMTAQSYKSIGVTMVLADLKDEGLEQLRLGAQSADTPLDSLTIFAKMGDAILDIVDRMEPPKSLDSSGHNSAGPNGTTEEKTAKPNPKVGAQEGADRAKMEDAKPDTGSDNEAKTKTYEDWVHEALDVLSSALGVVDKIPPSDLENLRVQRTIREIWLMKAQAELYLNNATNTVSYCHKAKAVIETDERVTGPIATIVTRLAKMEEWEKLMDVLRPLCLNKYDVWYYIYQYGNEIDRAAKEAGRVDNLIDLYRECAMLEDLRTWPLTTMHGWAAFYQEVIGTKDAIQKAKAILNKIIDVSTVTSNITTASFRLANILLQEFRTTREPAEKLAAYREMQALVKRVGDMMGSDFDSNQSQNMMPLVLMMRRLDAYEYHQSLDRMFKGCIQALTDEVSWNDKGSFRALAKTLAVVGLEEDARIAVTCQIYITDMEVHKKDRSMSESEPDSGDTGGHSEKSNGALAETGSNGSGSSEKHREEEKKNSDDNDFAASEVDEDLDSANGQLGCDGCGELFSNWHNGSLYLCYYCTELDLCEKCYTNRSERLSGKLPPDWRVICPAGHKHIKAPAEGWKGLKNGVLKFEDKEVVFRDWLVELKEKKWPEAWERYWDGEST</sequence>
<gene>
    <name evidence="5" type="ORF">SAPIO_CDS5733</name>
</gene>
<feature type="compositionally biased region" description="Polar residues" evidence="2">
    <location>
        <begin position="1019"/>
        <end position="1032"/>
    </location>
</feature>